<feature type="signal peptide" evidence="6">
    <location>
        <begin position="1"/>
        <end position="18"/>
    </location>
</feature>
<dbReference type="FunFam" id="3.40.1120.10:FF:000001">
    <property type="entry name" value="Ribosomal protein L15"/>
    <property type="match status" value="1"/>
</dbReference>
<evidence type="ECO:0000256" key="3">
    <source>
        <dbReference type="ARBA" id="ARBA00023274"/>
    </source>
</evidence>
<dbReference type="PROSITE" id="PS01194">
    <property type="entry name" value="RIBOSOMAL_L15E"/>
    <property type="match status" value="1"/>
</dbReference>
<evidence type="ECO:0000256" key="1">
    <source>
        <dbReference type="ARBA" id="ARBA00006857"/>
    </source>
</evidence>
<proteinExistence type="inferred from homology"/>
<comment type="similarity">
    <text evidence="1 4">Belongs to the eukaryotic ribosomal protein eL15 family.</text>
</comment>
<evidence type="ECO:0000313" key="7">
    <source>
        <dbReference type="EMBL" id="KAK8721471.1"/>
    </source>
</evidence>
<feature type="region of interest" description="Disordered" evidence="5">
    <location>
        <begin position="182"/>
        <end position="209"/>
    </location>
</feature>
<dbReference type="SUPFAM" id="SSF54189">
    <property type="entry name" value="Ribosomal proteins S24e, L23 and L15e"/>
    <property type="match status" value="1"/>
</dbReference>
<dbReference type="PANTHER" id="PTHR11847:SF4">
    <property type="entry name" value="LARGE RIBOSOMAL SUBUNIT PROTEIN EL15"/>
    <property type="match status" value="1"/>
</dbReference>
<dbReference type="InterPro" id="IPR020925">
    <property type="entry name" value="Ribosomal_eL15_CS"/>
</dbReference>
<dbReference type="GO" id="GO:0003723">
    <property type="term" value="F:RNA binding"/>
    <property type="evidence" value="ECO:0007669"/>
    <property type="project" value="TreeGrafter"/>
</dbReference>
<keyword evidence="8" id="KW-1185">Reference proteome</keyword>
<dbReference type="InterPro" id="IPR000439">
    <property type="entry name" value="Ribosomal_eL15"/>
</dbReference>
<accession>A0AAW0VXC3</accession>
<dbReference type="InterPro" id="IPR012678">
    <property type="entry name" value="Ribosomal_uL23/eL15/eS24_sf"/>
</dbReference>
<dbReference type="Gene3D" id="3.40.1120.10">
    <property type="entry name" value="Ribosomal protein l15e"/>
    <property type="match status" value="1"/>
</dbReference>
<feature type="compositionally biased region" description="Basic residues" evidence="5">
    <location>
        <begin position="182"/>
        <end position="197"/>
    </location>
</feature>
<dbReference type="GO" id="GO:0002181">
    <property type="term" value="P:cytoplasmic translation"/>
    <property type="evidence" value="ECO:0007669"/>
    <property type="project" value="TreeGrafter"/>
</dbReference>
<feature type="region of interest" description="Disordered" evidence="5">
    <location>
        <begin position="94"/>
        <end position="114"/>
    </location>
</feature>
<sequence>MGFLVFFFVLEVLHGCWGLARFKMGAYKYMQEIYRKKQSDVMRFLLRVRAWQYRHLNKLHRAPRPSRPEKARRLGYKAKIGYVIYRIRVRRGGRKRPVPKGATYGKPKSHGVNQLKPTRNLQSLAEERTGRRLGGLRVLNSYWVAQDSTFKYFEVILVDTRHNSIRKDASKNWLCKPTQKHREMRGKTSAGRKHRGLGRGYRYSQTKGGSRRAAWLRRNTLSLRRKR</sequence>
<reference evidence="7 8" key="1">
    <citation type="journal article" date="2024" name="BMC Genomics">
        <title>Genome assembly of redclaw crayfish (Cherax quadricarinatus) provides insights into its immune adaptation and hypoxia tolerance.</title>
        <authorList>
            <person name="Liu Z."/>
            <person name="Zheng J."/>
            <person name="Li H."/>
            <person name="Fang K."/>
            <person name="Wang S."/>
            <person name="He J."/>
            <person name="Zhou D."/>
            <person name="Weng S."/>
            <person name="Chi M."/>
            <person name="Gu Z."/>
            <person name="He J."/>
            <person name="Li F."/>
            <person name="Wang M."/>
        </authorList>
    </citation>
    <scope>NUCLEOTIDE SEQUENCE [LARGE SCALE GENOMIC DNA]</scope>
    <source>
        <strain evidence="7">ZL_2023a</strain>
    </source>
</reference>
<comment type="caution">
    <text evidence="7">The sequence shown here is derived from an EMBL/GenBank/DDBJ whole genome shotgun (WGS) entry which is preliminary data.</text>
</comment>
<dbReference type="Proteomes" id="UP001445076">
    <property type="component" value="Unassembled WGS sequence"/>
</dbReference>
<keyword evidence="6" id="KW-0732">Signal</keyword>
<organism evidence="7 8">
    <name type="scientific">Cherax quadricarinatus</name>
    <name type="common">Australian red claw crayfish</name>
    <dbReference type="NCBI Taxonomy" id="27406"/>
    <lineage>
        <taxon>Eukaryota</taxon>
        <taxon>Metazoa</taxon>
        <taxon>Ecdysozoa</taxon>
        <taxon>Arthropoda</taxon>
        <taxon>Crustacea</taxon>
        <taxon>Multicrustacea</taxon>
        <taxon>Malacostraca</taxon>
        <taxon>Eumalacostraca</taxon>
        <taxon>Eucarida</taxon>
        <taxon>Decapoda</taxon>
        <taxon>Pleocyemata</taxon>
        <taxon>Astacidea</taxon>
        <taxon>Parastacoidea</taxon>
        <taxon>Parastacidae</taxon>
        <taxon>Cherax</taxon>
    </lineage>
</organism>
<dbReference type="InterPro" id="IPR024794">
    <property type="entry name" value="Rbsml_eL15_core_dom_sf"/>
</dbReference>
<protein>
    <recommendedName>
        <fullName evidence="4">Ribosomal protein L15</fullName>
    </recommendedName>
</protein>
<dbReference type="GO" id="GO:0022625">
    <property type="term" value="C:cytosolic large ribosomal subunit"/>
    <property type="evidence" value="ECO:0007669"/>
    <property type="project" value="TreeGrafter"/>
</dbReference>
<dbReference type="PANTHER" id="PTHR11847">
    <property type="entry name" value="RIBOSOMAL PROTEIN L15"/>
    <property type="match status" value="1"/>
</dbReference>
<keyword evidence="2 4" id="KW-0689">Ribosomal protein</keyword>
<feature type="chain" id="PRO_5043721306" description="Ribosomal protein L15" evidence="6">
    <location>
        <begin position="19"/>
        <end position="227"/>
    </location>
</feature>
<evidence type="ECO:0000256" key="6">
    <source>
        <dbReference type="SAM" id="SignalP"/>
    </source>
</evidence>
<gene>
    <name evidence="7" type="ORF">OTU49_012736</name>
</gene>
<dbReference type="Pfam" id="PF00827">
    <property type="entry name" value="Ribosomal_L15e"/>
    <property type="match status" value="1"/>
</dbReference>
<keyword evidence="3 4" id="KW-0687">Ribonucleoprotein</keyword>
<dbReference type="SMART" id="SM01384">
    <property type="entry name" value="Ribosomal_L15e"/>
    <property type="match status" value="1"/>
</dbReference>
<name>A0AAW0VXC3_CHEQU</name>
<evidence type="ECO:0000256" key="5">
    <source>
        <dbReference type="SAM" id="MobiDB-lite"/>
    </source>
</evidence>
<evidence type="ECO:0000256" key="4">
    <source>
        <dbReference type="RuleBase" id="RU000663"/>
    </source>
</evidence>
<evidence type="ECO:0000256" key="2">
    <source>
        <dbReference type="ARBA" id="ARBA00022980"/>
    </source>
</evidence>
<dbReference type="NCBIfam" id="NF003269">
    <property type="entry name" value="PRK04243.1"/>
    <property type="match status" value="1"/>
</dbReference>
<dbReference type="EMBL" id="JARKIK010000100">
    <property type="protein sequence ID" value="KAK8721471.1"/>
    <property type="molecule type" value="Genomic_DNA"/>
</dbReference>
<dbReference type="AlphaFoldDB" id="A0AAW0VXC3"/>
<evidence type="ECO:0000313" key="8">
    <source>
        <dbReference type="Proteomes" id="UP001445076"/>
    </source>
</evidence>
<dbReference type="GO" id="GO:0003735">
    <property type="term" value="F:structural constituent of ribosome"/>
    <property type="evidence" value="ECO:0007669"/>
    <property type="project" value="InterPro"/>
</dbReference>